<feature type="chain" id="PRO_5016441219" description="Peptidase A1 domain-containing protein" evidence="6">
    <location>
        <begin position="27"/>
        <end position="452"/>
    </location>
</feature>
<dbReference type="GO" id="GO:0005576">
    <property type="term" value="C:extracellular region"/>
    <property type="evidence" value="ECO:0007669"/>
    <property type="project" value="TreeGrafter"/>
</dbReference>
<accession>A0A2Z7D3R7</accession>
<evidence type="ECO:0000313" key="8">
    <source>
        <dbReference type="EMBL" id="KZV54193.1"/>
    </source>
</evidence>
<keyword evidence="5" id="KW-0325">Glycoprotein</keyword>
<dbReference type="InterPro" id="IPR034161">
    <property type="entry name" value="Pepsin-like_plant"/>
</dbReference>
<dbReference type="InterPro" id="IPR032861">
    <property type="entry name" value="TAXi_N"/>
</dbReference>
<feature type="domain" description="Peptidase A1" evidence="7">
    <location>
        <begin position="94"/>
        <end position="442"/>
    </location>
</feature>
<keyword evidence="9" id="KW-1185">Reference proteome</keyword>
<keyword evidence="6" id="KW-0732">Signal</keyword>
<dbReference type="EMBL" id="KQ989576">
    <property type="protein sequence ID" value="KZV54193.1"/>
    <property type="molecule type" value="Genomic_DNA"/>
</dbReference>
<evidence type="ECO:0000256" key="1">
    <source>
        <dbReference type="ARBA" id="ARBA00007447"/>
    </source>
</evidence>
<dbReference type="Gene3D" id="2.40.70.10">
    <property type="entry name" value="Acid Proteases"/>
    <property type="match status" value="2"/>
</dbReference>
<reference evidence="8 9" key="1">
    <citation type="journal article" date="2015" name="Proc. Natl. Acad. Sci. U.S.A.">
        <title>The resurrection genome of Boea hygrometrica: A blueprint for survival of dehydration.</title>
        <authorList>
            <person name="Xiao L."/>
            <person name="Yang G."/>
            <person name="Zhang L."/>
            <person name="Yang X."/>
            <person name="Zhao S."/>
            <person name="Ji Z."/>
            <person name="Zhou Q."/>
            <person name="Hu M."/>
            <person name="Wang Y."/>
            <person name="Chen M."/>
            <person name="Xu Y."/>
            <person name="Jin H."/>
            <person name="Xiao X."/>
            <person name="Hu G."/>
            <person name="Bao F."/>
            <person name="Hu Y."/>
            <person name="Wan P."/>
            <person name="Li L."/>
            <person name="Deng X."/>
            <person name="Kuang T."/>
            <person name="Xiang C."/>
            <person name="Zhu J.K."/>
            <person name="Oliver M.J."/>
            <person name="He Y."/>
        </authorList>
    </citation>
    <scope>NUCLEOTIDE SEQUENCE [LARGE SCALE GENOMIC DNA]</scope>
    <source>
        <strain evidence="9">cv. XS01</strain>
    </source>
</reference>
<evidence type="ECO:0000259" key="7">
    <source>
        <dbReference type="PROSITE" id="PS51767"/>
    </source>
</evidence>
<dbReference type="GO" id="GO:0004190">
    <property type="term" value="F:aspartic-type endopeptidase activity"/>
    <property type="evidence" value="ECO:0007669"/>
    <property type="project" value="UniProtKB-KW"/>
</dbReference>
<evidence type="ECO:0000256" key="5">
    <source>
        <dbReference type="ARBA" id="ARBA00023180"/>
    </source>
</evidence>
<feature type="signal peptide" evidence="6">
    <location>
        <begin position="1"/>
        <end position="26"/>
    </location>
</feature>
<dbReference type="OrthoDB" id="908673at2759"/>
<gene>
    <name evidence="8" type="ORF">F511_29869</name>
</gene>
<sequence length="452" mass="50391">MALFISSNIFFFIVASFLFLPPFSIAEVTDQNDGFSVDLIRIESIISRKRNSSATRWDHVNNAILRSKNRADKGSGFPSLNAQLKRRMIADGDFVMRLSIGTPPTEIMGLVDTGGNLLWTLCQSCAPPCPKQNRAVFAPERSSTYKNLIRNNRLCVYLNGGKISSRFGRDPCRYELSYYGNFLSFGVISSDTVTLNTSSGPPVSRQNIAFGCATNNQGHFNWKSLSGVIGLGAGPGSLITQMKDVIGGKFSYCLVPHTKTKYGPSKMYFGNQALVSRLPWTISTGLHIYKNTYYAARFKGLSVDGMKLATGSRFPSLFNDRIIIESGTILTYLPRKYYNPLELAISKRMELRYEVAYNPDRELKVCYRSKDDYIEAPVVTLHFVGVDTDLKLSPRNTFIKVADDVHCLGIVPHDDITATLGNLAQDNFLVGFDLNRQTVSFKSTDCSRIRLV</sequence>
<dbReference type="InterPro" id="IPR032799">
    <property type="entry name" value="TAXi_C"/>
</dbReference>
<dbReference type="InterPro" id="IPR051708">
    <property type="entry name" value="Plant_Aspart_Prot_A1"/>
</dbReference>
<dbReference type="Pfam" id="PF14541">
    <property type="entry name" value="TAXi_C"/>
    <property type="match status" value="1"/>
</dbReference>
<name>A0A2Z7D3R7_9LAMI</name>
<keyword evidence="4" id="KW-0378">Hydrolase</keyword>
<dbReference type="Proteomes" id="UP000250235">
    <property type="component" value="Unassembled WGS sequence"/>
</dbReference>
<dbReference type="InterPro" id="IPR033121">
    <property type="entry name" value="PEPTIDASE_A1"/>
</dbReference>
<dbReference type="Pfam" id="PF14543">
    <property type="entry name" value="TAXi_N"/>
    <property type="match status" value="1"/>
</dbReference>
<dbReference type="AlphaFoldDB" id="A0A2Z7D3R7"/>
<dbReference type="InterPro" id="IPR021109">
    <property type="entry name" value="Peptidase_aspartic_dom_sf"/>
</dbReference>
<evidence type="ECO:0000313" key="9">
    <source>
        <dbReference type="Proteomes" id="UP000250235"/>
    </source>
</evidence>
<dbReference type="SUPFAM" id="SSF50630">
    <property type="entry name" value="Acid proteases"/>
    <property type="match status" value="1"/>
</dbReference>
<proteinExistence type="inferred from homology"/>
<evidence type="ECO:0000256" key="3">
    <source>
        <dbReference type="ARBA" id="ARBA00022750"/>
    </source>
</evidence>
<evidence type="ECO:0000256" key="4">
    <source>
        <dbReference type="ARBA" id="ARBA00022801"/>
    </source>
</evidence>
<keyword evidence="3" id="KW-0064">Aspartyl protease</keyword>
<comment type="similarity">
    <text evidence="1">Belongs to the peptidase A1 family.</text>
</comment>
<evidence type="ECO:0000256" key="6">
    <source>
        <dbReference type="SAM" id="SignalP"/>
    </source>
</evidence>
<dbReference type="PROSITE" id="PS51767">
    <property type="entry name" value="PEPTIDASE_A1"/>
    <property type="match status" value="1"/>
</dbReference>
<keyword evidence="2" id="KW-0645">Protease</keyword>
<dbReference type="PANTHER" id="PTHR47967">
    <property type="entry name" value="OS07G0603500 PROTEIN-RELATED"/>
    <property type="match status" value="1"/>
</dbReference>
<evidence type="ECO:0000256" key="2">
    <source>
        <dbReference type="ARBA" id="ARBA00022670"/>
    </source>
</evidence>
<dbReference type="PANTHER" id="PTHR47967:SF66">
    <property type="entry name" value="ASPARTIC PROTEINASE CDR1-RELATED"/>
    <property type="match status" value="1"/>
</dbReference>
<dbReference type="CDD" id="cd05476">
    <property type="entry name" value="pepsin_A_like_plant"/>
    <property type="match status" value="1"/>
</dbReference>
<dbReference type="GO" id="GO:0006508">
    <property type="term" value="P:proteolysis"/>
    <property type="evidence" value="ECO:0007669"/>
    <property type="project" value="UniProtKB-KW"/>
</dbReference>
<organism evidence="8 9">
    <name type="scientific">Dorcoceras hygrometricum</name>
    <dbReference type="NCBI Taxonomy" id="472368"/>
    <lineage>
        <taxon>Eukaryota</taxon>
        <taxon>Viridiplantae</taxon>
        <taxon>Streptophyta</taxon>
        <taxon>Embryophyta</taxon>
        <taxon>Tracheophyta</taxon>
        <taxon>Spermatophyta</taxon>
        <taxon>Magnoliopsida</taxon>
        <taxon>eudicotyledons</taxon>
        <taxon>Gunneridae</taxon>
        <taxon>Pentapetalae</taxon>
        <taxon>asterids</taxon>
        <taxon>lamiids</taxon>
        <taxon>Lamiales</taxon>
        <taxon>Gesneriaceae</taxon>
        <taxon>Didymocarpoideae</taxon>
        <taxon>Trichosporeae</taxon>
        <taxon>Loxocarpinae</taxon>
        <taxon>Dorcoceras</taxon>
    </lineage>
</organism>
<protein>
    <recommendedName>
        <fullName evidence="7">Peptidase A1 domain-containing protein</fullName>
    </recommendedName>
</protein>